<proteinExistence type="predicted"/>
<organism evidence="1">
    <name type="scientific">Siphoviridae sp. ctEFi15</name>
    <dbReference type="NCBI Taxonomy" id="2826204"/>
    <lineage>
        <taxon>Viruses</taxon>
        <taxon>Duplodnaviria</taxon>
        <taxon>Heunggongvirae</taxon>
        <taxon>Uroviricota</taxon>
        <taxon>Caudoviricetes</taxon>
    </lineage>
</organism>
<evidence type="ECO:0000313" key="1">
    <source>
        <dbReference type="EMBL" id="DAD92795.1"/>
    </source>
</evidence>
<accession>A0A8S5NFC2</accession>
<name>A0A8S5NFC2_9CAUD</name>
<protein>
    <submittedName>
        <fullName evidence="1">Uncharacterized protein</fullName>
    </submittedName>
</protein>
<sequence length="102" mass="11961">MKKFVPEFGKVKEQQQLDDKTSVVVENSYQNHTVIATKLHYEERFRVASMAEARDKVDELTLRIENDDSLINPSIRYDGRARISYKGSFDVVFEYTKIKQVK</sequence>
<dbReference type="EMBL" id="BK015144">
    <property type="protein sequence ID" value="DAD92795.1"/>
    <property type="molecule type" value="Genomic_DNA"/>
</dbReference>
<reference evidence="1" key="1">
    <citation type="journal article" date="2021" name="Proc. Natl. Acad. Sci. U.S.A.">
        <title>A Catalog of Tens of Thousands of Viruses from Human Metagenomes Reveals Hidden Associations with Chronic Diseases.</title>
        <authorList>
            <person name="Tisza M.J."/>
            <person name="Buck C.B."/>
        </authorList>
    </citation>
    <scope>NUCLEOTIDE SEQUENCE</scope>
    <source>
        <strain evidence="1">CtEFi15</strain>
    </source>
</reference>